<comment type="function">
    <text evidence="4">Catalyzes the deacetylation of 1D-myo-inositol 2-acetamido-2-deoxy-alpha-D-glucopyranoside (GlcNAc-Ins) in the mycothiol biosynthesis pathway.</text>
</comment>
<feature type="binding site" evidence="4">
    <location>
        <position position="152"/>
    </location>
    <ligand>
        <name>Zn(2+)</name>
        <dbReference type="ChEBI" id="CHEBI:29105"/>
    </ligand>
</feature>
<sequence length="301" mass="31821">MTPAPTPTRRLLLVHAHPDDETITTGGTIAHYTSLGVEVTVLTCTLGEEGEVIGEQWSELVADRANQLGGYRILELTAALRELGARRPRFLSAAGRWRDSGMAGTPSAANPRAFVNADEGEAVAALVGVIRELRPDVVVGYDPVGGYGHPDHIQAHRITTAAVEAAGTDLFPEAGAAWDPAKFYWTVVDAGELLSAIAAIEVVPPEWSAPRIDELCTVPSESVTTVIDVQTALDAKRSALRAHATQVTVAASGTEYALSNNLIAPILTNEHYILVRGQIGPLGSDGREHDLFAGLPEAGSL</sequence>
<keyword evidence="1 4" id="KW-0479">Metal-binding</keyword>
<evidence type="ECO:0000313" key="6">
    <source>
        <dbReference type="Proteomes" id="UP000655868"/>
    </source>
</evidence>
<dbReference type="SUPFAM" id="SSF102588">
    <property type="entry name" value="LmbE-like"/>
    <property type="match status" value="1"/>
</dbReference>
<dbReference type="PANTHER" id="PTHR12993:SF26">
    <property type="entry name" value="1D-MYO-INOSITOL 2-ACETAMIDO-2-DEOXY-ALPHA-D-GLUCOPYRANOSIDE DEACETYLASE"/>
    <property type="match status" value="1"/>
</dbReference>
<proteinExistence type="inferred from homology"/>
<keyword evidence="6" id="KW-1185">Reference proteome</keyword>
<evidence type="ECO:0000313" key="5">
    <source>
        <dbReference type="EMBL" id="MBJ8340887.1"/>
    </source>
</evidence>
<dbReference type="RefSeq" id="WP_199705782.1">
    <property type="nucleotide sequence ID" value="NZ_JAEMNV010000006.1"/>
</dbReference>
<evidence type="ECO:0000256" key="3">
    <source>
        <dbReference type="ARBA" id="ARBA00022833"/>
    </source>
</evidence>
<comment type="catalytic activity">
    <reaction evidence="4">
        <text>1D-myo-inositol 2-acetamido-2-deoxy-alpha-D-glucopyranoside + H2O = 1D-myo-inositol 2-amino-2-deoxy-alpha-D-glucopyranoside + acetate</text>
        <dbReference type="Rhea" id="RHEA:26180"/>
        <dbReference type="ChEBI" id="CHEBI:15377"/>
        <dbReference type="ChEBI" id="CHEBI:30089"/>
        <dbReference type="ChEBI" id="CHEBI:52442"/>
        <dbReference type="ChEBI" id="CHEBI:58886"/>
        <dbReference type="EC" id="3.5.1.103"/>
    </reaction>
</comment>
<dbReference type="AlphaFoldDB" id="A0A934NT94"/>
<dbReference type="InterPro" id="IPR024078">
    <property type="entry name" value="LmbE-like_dom_sf"/>
</dbReference>
<dbReference type="GO" id="GO:0008270">
    <property type="term" value="F:zinc ion binding"/>
    <property type="evidence" value="ECO:0007669"/>
    <property type="project" value="UniProtKB-UniRule"/>
</dbReference>
<dbReference type="InterPro" id="IPR003737">
    <property type="entry name" value="GlcNAc_PI_deacetylase-related"/>
</dbReference>
<dbReference type="GO" id="GO:0035595">
    <property type="term" value="F:N-acetylglucosaminylinositol deacetylase activity"/>
    <property type="evidence" value="ECO:0007669"/>
    <property type="project" value="UniProtKB-EC"/>
</dbReference>
<gene>
    <name evidence="4 5" type="primary">mshB</name>
    <name evidence="5" type="ORF">JGU71_18545</name>
</gene>
<evidence type="ECO:0000256" key="1">
    <source>
        <dbReference type="ARBA" id="ARBA00022723"/>
    </source>
</evidence>
<dbReference type="EC" id="3.5.1.103" evidence="4"/>
<dbReference type="Proteomes" id="UP000655868">
    <property type="component" value="Unassembled WGS sequence"/>
</dbReference>
<feature type="binding site" evidence="4">
    <location>
        <position position="20"/>
    </location>
    <ligand>
        <name>Zn(2+)</name>
        <dbReference type="ChEBI" id="CHEBI:29105"/>
    </ligand>
</feature>
<feature type="binding site" evidence="4">
    <location>
        <position position="17"/>
    </location>
    <ligand>
        <name>Zn(2+)</name>
        <dbReference type="ChEBI" id="CHEBI:29105"/>
    </ligand>
</feature>
<protein>
    <recommendedName>
        <fullName evidence="4">1D-myo-inositol 2-acetamido-2-deoxy-alpha-D-glucopyranoside deacetylase</fullName>
        <shortName evidence="4">GlcNAc-Ins deacetylase</shortName>
        <ecNumber evidence="4">3.5.1.103</ecNumber>
    </recommendedName>
    <alternativeName>
        <fullName evidence="4">N-acetyl-1-D-myo-inositol-2-amino-2-deoxy-alpha-D-glucopyranoside deacetylase</fullName>
    </alternativeName>
</protein>
<reference evidence="5" key="1">
    <citation type="submission" date="2020-12" db="EMBL/GenBank/DDBJ databases">
        <title>Antrihabitans popcorni sp. nov. and Antrihabitans auranticaus sp. nov., isolated from a larva cave.</title>
        <authorList>
            <person name="Lee S.D."/>
            <person name="Kim I.S."/>
        </authorList>
    </citation>
    <scope>NUCLEOTIDE SEQUENCE</scope>
    <source>
        <strain evidence="5">YC3-6</strain>
    </source>
</reference>
<dbReference type="PANTHER" id="PTHR12993">
    <property type="entry name" value="N-ACETYLGLUCOSAMINYL-PHOSPHATIDYLINOSITOL DE-N-ACETYLASE-RELATED"/>
    <property type="match status" value="1"/>
</dbReference>
<accession>A0A934NT94</accession>
<organism evidence="5 6">
    <name type="scientific">Antrihabitans stalagmiti</name>
    <dbReference type="NCBI Taxonomy" id="2799499"/>
    <lineage>
        <taxon>Bacteria</taxon>
        <taxon>Bacillati</taxon>
        <taxon>Actinomycetota</taxon>
        <taxon>Actinomycetes</taxon>
        <taxon>Mycobacteriales</taxon>
        <taxon>Nocardiaceae</taxon>
        <taxon>Antrihabitans</taxon>
    </lineage>
</organism>
<dbReference type="Gene3D" id="3.40.50.10320">
    <property type="entry name" value="LmbE-like"/>
    <property type="match status" value="1"/>
</dbReference>
<dbReference type="GO" id="GO:0010125">
    <property type="term" value="P:mycothiol biosynthetic process"/>
    <property type="evidence" value="ECO:0007669"/>
    <property type="project" value="UniProtKB-UniRule"/>
</dbReference>
<evidence type="ECO:0000256" key="4">
    <source>
        <dbReference type="HAMAP-Rule" id="MF_01696"/>
    </source>
</evidence>
<evidence type="ECO:0000256" key="2">
    <source>
        <dbReference type="ARBA" id="ARBA00022801"/>
    </source>
</evidence>
<dbReference type="Pfam" id="PF02585">
    <property type="entry name" value="PIG-L"/>
    <property type="match status" value="1"/>
</dbReference>
<dbReference type="InterPro" id="IPR017810">
    <property type="entry name" value="Mycothiol_biosynthesis_MshB"/>
</dbReference>
<dbReference type="HAMAP" id="MF_01696">
    <property type="entry name" value="MshB"/>
    <property type="match status" value="1"/>
</dbReference>
<comment type="similarity">
    <text evidence="4">Belongs to the MshB deacetylase family.</text>
</comment>
<name>A0A934NT94_9NOCA</name>
<dbReference type="NCBIfam" id="TIGR03445">
    <property type="entry name" value="mycothiol_MshB"/>
    <property type="match status" value="1"/>
</dbReference>
<keyword evidence="3 4" id="KW-0862">Zinc</keyword>
<dbReference type="EMBL" id="JAEMNV010000006">
    <property type="protein sequence ID" value="MBJ8340887.1"/>
    <property type="molecule type" value="Genomic_DNA"/>
</dbReference>
<comment type="cofactor">
    <cofactor evidence="4">
        <name>Zn(2+)</name>
        <dbReference type="ChEBI" id="CHEBI:29105"/>
    </cofactor>
    <text evidence="4">Binds 1 zinc ion per subunit.</text>
</comment>
<keyword evidence="2 4" id="KW-0378">Hydrolase</keyword>
<comment type="caution">
    <text evidence="5">The sequence shown here is derived from an EMBL/GenBank/DDBJ whole genome shotgun (WGS) entry which is preliminary data.</text>
</comment>